<dbReference type="InterPro" id="IPR001962">
    <property type="entry name" value="Asn_synthase"/>
</dbReference>
<evidence type="ECO:0000256" key="6">
    <source>
        <dbReference type="ARBA" id="ARBA00022888"/>
    </source>
</evidence>
<dbReference type="PANTHER" id="PTHR43284">
    <property type="entry name" value="ASPARAGINE SYNTHETASE (GLUTAMINE-HYDROLYZING)"/>
    <property type="match status" value="1"/>
</dbReference>
<keyword evidence="6 9" id="KW-0061">Asparagine biosynthesis</keyword>
<sequence>MCGITGWVAFDEGKRPKRRDVLAMTETLQHRGPDAAEIWASPEAVFGHTRLIVIDADGGRQPMTRSWREKTYTLVYNGELYNTDELRERLKELGWVFQSYSDTEVVLAAAAVWQEEAPAYMNGIFAFALWTHETKQLLLGRDRFGVKPLFYQEVDNGLIFASEIKALLAHQDAKAVLDETGVHELMALSPMRTPGSGVFKNVKEVLPAHTLNVAKEGMKSRRYWQFSSQEHLKSREETIENVRAHLFRIVNQQLVSDEPIGTFLSGGVDSSALTAIAATKLDQLPTFSVDYEANDKHFTSSKFQPASDQDFIPLVSNQYKTVHQTFTMPIQALSSHLKEAMIARDLPGMADIDGSLLWMAGEVKPHVTAALSGECADEIFGGYPWFYKPELMERENFPWMSSHTLRQQLLHPSYEKHADLAQFAKERFEKTKAETPLVSGESEAASRRRQLFYVNAHWFMATLLERKDRMTMKRSLEVRVPFADHELAEYVWNIPWSLKFEGNVEKAVLRHALKGVLPEQVLWRKKSPYPKTHHPDYTKAVQALVTNILHDKDAPIHELIHRNTLQTIVSKAAANTTEPFFGQLMAGPQLLAYMYQLNEWMKAYDVKLA</sequence>
<dbReference type="GO" id="GO:0005829">
    <property type="term" value="C:cytosol"/>
    <property type="evidence" value="ECO:0007669"/>
    <property type="project" value="TreeGrafter"/>
</dbReference>
<evidence type="ECO:0000256" key="4">
    <source>
        <dbReference type="ARBA" id="ARBA00022741"/>
    </source>
</evidence>
<evidence type="ECO:0000256" key="8">
    <source>
        <dbReference type="ARBA" id="ARBA00048741"/>
    </source>
</evidence>
<dbReference type="NCBIfam" id="TIGR01536">
    <property type="entry name" value="asn_synth_AEB"/>
    <property type="match status" value="1"/>
</dbReference>
<dbReference type="Proteomes" id="UP000242310">
    <property type="component" value="Unassembled WGS sequence"/>
</dbReference>
<dbReference type="InterPro" id="IPR006426">
    <property type="entry name" value="Asn_synth_AEB"/>
</dbReference>
<feature type="binding site" evidence="10">
    <location>
        <begin position="372"/>
        <end position="373"/>
    </location>
    <ligand>
        <name>ATP</name>
        <dbReference type="ChEBI" id="CHEBI:30616"/>
    </ligand>
</feature>
<comment type="catalytic activity">
    <reaction evidence="8">
        <text>L-aspartate + L-glutamine + ATP + H2O = L-asparagine + L-glutamate + AMP + diphosphate + H(+)</text>
        <dbReference type="Rhea" id="RHEA:12228"/>
        <dbReference type="ChEBI" id="CHEBI:15377"/>
        <dbReference type="ChEBI" id="CHEBI:15378"/>
        <dbReference type="ChEBI" id="CHEBI:29985"/>
        <dbReference type="ChEBI" id="CHEBI:29991"/>
        <dbReference type="ChEBI" id="CHEBI:30616"/>
        <dbReference type="ChEBI" id="CHEBI:33019"/>
        <dbReference type="ChEBI" id="CHEBI:58048"/>
        <dbReference type="ChEBI" id="CHEBI:58359"/>
        <dbReference type="ChEBI" id="CHEBI:456215"/>
        <dbReference type="EC" id="6.3.5.4"/>
    </reaction>
</comment>
<evidence type="ECO:0000256" key="7">
    <source>
        <dbReference type="ARBA" id="ARBA00022962"/>
    </source>
</evidence>
<keyword evidence="5 10" id="KW-0067">ATP-binding</keyword>
<dbReference type="PROSITE" id="PS51278">
    <property type="entry name" value="GATASE_TYPE_2"/>
    <property type="match status" value="1"/>
</dbReference>
<evidence type="ECO:0000256" key="1">
    <source>
        <dbReference type="ARBA" id="ARBA00005187"/>
    </source>
</evidence>
<dbReference type="SUPFAM" id="SSF52402">
    <property type="entry name" value="Adenine nucleotide alpha hydrolases-like"/>
    <property type="match status" value="1"/>
</dbReference>
<evidence type="ECO:0000256" key="10">
    <source>
        <dbReference type="PIRSR" id="PIRSR001589-2"/>
    </source>
</evidence>
<dbReference type="InterPro" id="IPR029055">
    <property type="entry name" value="Ntn_hydrolases_N"/>
</dbReference>
<dbReference type="InterPro" id="IPR014729">
    <property type="entry name" value="Rossmann-like_a/b/a_fold"/>
</dbReference>
<protein>
    <recommendedName>
        <fullName evidence="3">asparagine synthase (glutamine-hydrolyzing)</fullName>
        <ecNumber evidence="3">6.3.5.4</ecNumber>
    </recommendedName>
</protein>
<dbReference type="GO" id="GO:0005524">
    <property type="term" value="F:ATP binding"/>
    <property type="evidence" value="ECO:0007669"/>
    <property type="project" value="UniProtKB-KW"/>
</dbReference>
<dbReference type="GO" id="GO:0004066">
    <property type="term" value="F:asparagine synthase (glutamine-hydrolyzing) activity"/>
    <property type="evidence" value="ECO:0007669"/>
    <property type="project" value="UniProtKB-EC"/>
</dbReference>
<evidence type="ECO:0000256" key="11">
    <source>
        <dbReference type="PIRSR" id="PIRSR001589-3"/>
    </source>
</evidence>
<keyword evidence="7 9" id="KW-0315">Glutamine amidotransferase</keyword>
<keyword evidence="14" id="KW-1185">Reference proteome</keyword>
<dbReference type="PANTHER" id="PTHR43284:SF1">
    <property type="entry name" value="ASPARAGINE SYNTHETASE"/>
    <property type="match status" value="1"/>
</dbReference>
<dbReference type="CDD" id="cd01991">
    <property type="entry name" value="Asn_synthase_B_C"/>
    <property type="match status" value="1"/>
</dbReference>
<dbReference type="Gene3D" id="3.40.50.620">
    <property type="entry name" value="HUPs"/>
    <property type="match status" value="1"/>
</dbReference>
<evidence type="ECO:0000313" key="14">
    <source>
        <dbReference type="Proteomes" id="UP000242310"/>
    </source>
</evidence>
<gene>
    <name evidence="13" type="ORF">B0H94_10141</name>
</gene>
<evidence type="ECO:0000259" key="12">
    <source>
        <dbReference type="PROSITE" id="PS51278"/>
    </source>
</evidence>
<feature type="binding site" evidence="10">
    <location>
        <position position="102"/>
    </location>
    <ligand>
        <name>L-glutamine</name>
        <dbReference type="ChEBI" id="CHEBI:58359"/>
    </ligand>
</feature>
<dbReference type="Gene3D" id="3.60.20.10">
    <property type="entry name" value="Glutamine Phosphoribosylpyrophosphate, subunit 1, domain 1"/>
    <property type="match status" value="1"/>
</dbReference>
<keyword evidence="4 10" id="KW-0547">Nucleotide-binding</keyword>
<dbReference type="GO" id="GO:0006529">
    <property type="term" value="P:asparagine biosynthetic process"/>
    <property type="evidence" value="ECO:0007669"/>
    <property type="project" value="UniProtKB-KW"/>
</dbReference>
<dbReference type="Pfam" id="PF13537">
    <property type="entry name" value="GATase_7"/>
    <property type="match status" value="1"/>
</dbReference>
<evidence type="ECO:0000313" key="13">
    <source>
        <dbReference type="EMBL" id="PSL51131.1"/>
    </source>
</evidence>
<evidence type="ECO:0000256" key="3">
    <source>
        <dbReference type="ARBA" id="ARBA00012737"/>
    </source>
</evidence>
<dbReference type="InterPro" id="IPR033738">
    <property type="entry name" value="AsnB_N"/>
</dbReference>
<feature type="domain" description="Glutamine amidotransferase type-2" evidence="12">
    <location>
        <begin position="2"/>
        <end position="216"/>
    </location>
</feature>
<reference evidence="13 14" key="1">
    <citation type="submission" date="2018-03" db="EMBL/GenBank/DDBJ databases">
        <title>Genomic Encyclopedia of Type Strains, Phase III (KMG-III): the genomes of soil and plant-associated and newly described type strains.</title>
        <authorList>
            <person name="Whitman W."/>
        </authorList>
    </citation>
    <scope>NUCLEOTIDE SEQUENCE [LARGE SCALE GENOMIC DNA]</scope>
    <source>
        <strain evidence="13 14">CGMCC 1.07653</strain>
    </source>
</reference>
<evidence type="ECO:0000256" key="2">
    <source>
        <dbReference type="ARBA" id="ARBA00005752"/>
    </source>
</evidence>
<dbReference type="EC" id="6.3.5.4" evidence="3"/>
<accession>A0A2P8HY07</accession>
<feature type="active site" description="For GATase activity" evidence="9">
    <location>
        <position position="2"/>
    </location>
</feature>
<keyword evidence="9" id="KW-0028">Amino-acid biosynthesis</keyword>
<dbReference type="PIRSF" id="PIRSF001589">
    <property type="entry name" value="Asn_synthetase_glu-h"/>
    <property type="match status" value="1"/>
</dbReference>
<dbReference type="InterPro" id="IPR051786">
    <property type="entry name" value="ASN_synthetase/amidase"/>
</dbReference>
<organism evidence="13 14">
    <name type="scientific">Salsuginibacillus halophilus</name>
    <dbReference type="NCBI Taxonomy" id="517424"/>
    <lineage>
        <taxon>Bacteria</taxon>
        <taxon>Bacillati</taxon>
        <taxon>Bacillota</taxon>
        <taxon>Bacilli</taxon>
        <taxon>Bacillales</taxon>
        <taxon>Bacillaceae</taxon>
        <taxon>Salsuginibacillus</taxon>
    </lineage>
</organism>
<dbReference type="SUPFAM" id="SSF56235">
    <property type="entry name" value="N-terminal nucleophile aminohydrolases (Ntn hydrolases)"/>
    <property type="match status" value="1"/>
</dbReference>
<proteinExistence type="inferred from homology"/>
<dbReference type="InterPro" id="IPR017932">
    <property type="entry name" value="GATase_2_dom"/>
</dbReference>
<dbReference type="EMBL" id="PYAV01000001">
    <property type="protein sequence ID" value="PSL51131.1"/>
    <property type="molecule type" value="Genomic_DNA"/>
</dbReference>
<feature type="site" description="Important for beta-aspartyl-AMP intermediate formation" evidence="11">
    <location>
        <position position="374"/>
    </location>
</feature>
<comment type="caution">
    <text evidence="13">The sequence shown here is derived from an EMBL/GenBank/DDBJ whole genome shotgun (WGS) entry which is preliminary data.</text>
</comment>
<evidence type="ECO:0000256" key="5">
    <source>
        <dbReference type="ARBA" id="ARBA00022840"/>
    </source>
</evidence>
<comment type="pathway">
    <text evidence="1">Amino-acid biosynthesis; L-asparagine biosynthesis; L-asparagine from L-aspartate (L-Gln route): step 1/1.</text>
</comment>
<dbReference type="Pfam" id="PF00733">
    <property type="entry name" value="Asn_synthase"/>
    <property type="match status" value="1"/>
</dbReference>
<evidence type="ECO:0000256" key="9">
    <source>
        <dbReference type="PIRSR" id="PIRSR001589-1"/>
    </source>
</evidence>
<dbReference type="CDD" id="cd00712">
    <property type="entry name" value="AsnB"/>
    <property type="match status" value="1"/>
</dbReference>
<dbReference type="AlphaFoldDB" id="A0A2P8HY07"/>
<name>A0A2P8HY07_9BACI</name>
<comment type="similarity">
    <text evidence="2">Belongs to the asparagine synthetase family.</text>
</comment>